<accession>A0A2S6CWC9</accession>
<protein>
    <recommendedName>
        <fullName evidence="3">Methyltransferase FkbM domain-containing protein</fullName>
    </recommendedName>
</protein>
<sequence length="283" mass="32464">MLNKAVRFLKRLRAMGRINISLSRGALGSYTRSIDLTDPRSWEFSAFSQNGEDGIIDVLLSQSKSLNRYFIEIGSSDGIENNTSYLGIVKKYRGIMVEGNKKASKECDLNVAYLCSKDFISCVPMFVNQENIETLKNMSLYKDPDVLSLDIDSIDYYVAKAIVEIGFRPKIFVVEYNSAFGPDQNLTIEYKNDFAVLPEHKELYYGVSLSGWKKMFQMYGYHFVTVDTNGVNAFFVNSNEFDQNFLHNIEGLNFAENGLQSLRLRMDWRGQFNLIKHLKFVEI</sequence>
<proteinExistence type="predicted"/>
<dbReference type="AlphaFoldDB" id="A0A2S6CWC9"/>
<dbReference type="Proteomes" id="UP000239589">
    <property type="component" value="Unassembled WGS sequence"/>
</dbReference>
<evidence type="ECO:0000313" key="2">
    <source>
        <dbReference type="Proteomes" id="UP000239589"/>
    </source>
</evidence>
<keyword evidence="2" id="KW-1185">Reference proteome</keyword>
<gene>
    <name evidence="1" type="ORF">CUN59_06990</name>
</gene>
<reference evidence="1 2" key="1">
    <citation type="submission" date="2018-02" db="EMBL/GenBank/DDBJ databases">
        <title>Discovery of a pederin family compound in a non-symbiotic bloom-forming cyanobacterium.</title>
        <authorList>
            <person name="Kust A."/>
            <person name="Mares J."/>
            <person name="Jokela J."/>
            <person name="Urajova P."/>
            <person name="Hajek J."/>
            <person name="Saurav K."/>
            <person name="Voracova K."/>
            <person name="Fewer D.P."/>
            <person name="Haapaniemi E."/>
            <person name="Permi P."/>
            <person name="Rehakova K."/>
            <person name="Sivonen K."/>
            <person name="Hrouzek P."/>
        </authorList>
    </citation>
    <scope>NUCLEOTIDE SEQUENCE [LARGE SCALE GENOMIC DNA]</scope>
    <source>
        <strain evidence="1 2">CHARLIE-1</strain>
    </source>
</reference>
<dbReference type="RefSeq" id="WP_104387168.1">
    <property type="nucleotide sequence ID" value="NZ_PGEM01000039.1"/>
</dbReference>
<name>A0A2S6CWC9_9CYAN</name>
<dbReference type="OrthoDB" id="9810122at2"/>
<dbReference type="EMBL" id="PGEM01000039">
    <property type="protein sequence ID" value="PPJ64029.1"/>
    <property type="molecule type" value="Genomic_DNA"/>
</dbReference>
<evidence type="ECO:0000313" key="1">
    <source>
        <dbReference type="EMBL" id="PPJ64029.1"/>
    </source>
</evidence>
<comment type="caution">
    <text evidence="1">The sequence shown here is derived from an EMBL/GenBank/DDBJ whole genome shotgun (WGS) entry which is preliminary data.</text>
</comment>
<organism evidence="1 2">
    <name type="scientific">Cuspidothrix issatschenkoi CHARLIE-1</name>
    <dbReference type="NCBI Taxonomy" id="2052836"/>
    <lineage>
        <taxon>Bacteria</taxon>
        <taxon>Bacillati</taxon>
        <taxon>Cyanobacteriota</taxon>
        <taxon>Cyanophyceae</taxon>
        <taxon>Nostocales</taxon>
        <taxon>Aphanizomenonaceae</taxon>
        <taxon>Cuspidothrix</taxon>
    </lineage>
</organism>
<evidence type="ECO:0008006" key="3">
    <source>
        <dbReference type="Google" id="ProtNLM"/>
    </source>
</evidence>